<protein>
    <recommendedName>
        <fullName evidence="2">HNH nuclease domain-containing protein</fullName>
    </recommendedName>
</protein>
<evidence type="ECO:0000256" key="1">
    <source>
        <dbReference type="SAM" id="MobiDB-lite"/>
    </source>
</evidence>
<sequence>LRADTSWCCVTAETYPSNEVRAVHIVPYNTGELNAQYVFGKPTTSDKDGHIMSARNGIPMAKHIEERFDGGRITLVPVPNSTDIKVVVFGASGPNASSSEKKLNGTILSSQNDFRPAHRYLYFHYATTLLRRQRHEVPGWWKDFTEYGTLRMWATPGQCLRHSMLLKLARNVGHLGSDEAADFASPKGIDKAEGMPEFEPEEDEKRELAPVSTINIRSGNPFARTQRSPEESWPLQDRTMFQKFYEMTMDEDDDNGDGDGDEDYDEDEDEDEDANKEG</sequence>
<feature type="compositionally biased region" description="Polar residues" evidence="1">
    <location>
        <begin position="212"/>
        <end position="226"/>
    </location>
</feature>
<evidence type="ECO:0000259" key="2">
    <source>
        <dbReference type="Pfam" id="PF13391"/>
    </source>
</evidence>
<dbReference type="InterPro" id="IPR003615">
    <property type="entry name" value="HNH_nuc"/>
</dbReference>
<comment type="caution">
    <text evidence="3">The sequence shown here is derived from an EMBL/GenBank/DDBJ whole genome shotgun (WGS) entry which is preliminary data.</text>
</comment>
<dbReference type="Pfam" id="PF13391">
    <property type="entry name" value="HNH_2"/>
    <property type="match status" value="1"/>
</dbReference>
<gene>
    <name evidence="3" type="ORF">FALBO_15562</name>
</gene>
<reference evidence="3 4" key="1">
    <citation type="submission" date="2020-01" db="EMBL/GenBank/DDBJ databases">
        <title>Identification and distribution of gene clusters putatively required for synthesis of sphingolipid metabolism inhibitors in phylogenetically diverse species of the filamentous fungus Fusarium.</title>
        <authorList>
            <person name="Kim H.-S."/>
            <person name="Busman M."/>
            <person name="Brown D.W."/>
            <person name="Divon H."/>
            <person name="Uhlig S."/>
            <person name="Proctor R.H."/>
        </authorList>
    </citation>
    <scope>NUCLEOTIDE SEQUENCE [LARGE SCALE GENOMIC DNA]</scope>
    <source>
        <strain evidence="3 4">NRRL 20459</strain>
    </source>
</reference>
<accession>A0A8H4KUW5</accession>
<evidence type="ECO:0000313" key="3">
    <source>
        <dbReference type="EMBL" id="KAF4455713.1"/>
    </source>
</evidence>
<dbReference type="Proteomes" id="UP000554235">
    <property type="component" value="Unassembled WGS sequence"/>
</dbReference>
<proteinExistence type="predicted"/>
<dbReference type="EMBL" id="JAADYS010002725">
    <property type="protein sequence ID" value="KAF4455713.1"/>
    <property type="molecule type" value="Genomic_DNA"/>
</dbReference>
<dbReference type="AlphaFoldDB" id="A0A8H4KUW5"/>
<organism evidence="3 4">
    <name type="scientific">Fusarium albosuccineum</name>
    <dbReference type="NCBI Taxonomy" id="1237068"/>
    <lineage>
        <taxon>Eukaryota</taxon>
        <taxon>Fungi</taxon>
        <taxon>Dikarya</taxon>
        <taxon>Ascomycota</taxon>
        <taxon>Pezizomycotina</taxon>
        <taxon>Sordariomycetes</taxon>
        <taxon>Hypocreomycetidae</taxon>
        <taxon>Hypocreales</taxon>
        <taxon>Nectriaceae</taxon>
        <taxon>Fusarium</taxon>
        <taxon>Fusarium decemcellulare species complex</taxon>
    </lineage>
</organism>
<dbReference type="OrthoDB" id="5103551at2759"/>
<evidence type="ECO:0000313" key="4">
    <source>
        <dbReference type="Proteomes" id="UP000554235"/>
    </source>
</evidence>
<feature type="non-terminal residue" evidence="3">
    <location>
        <position position="1"/>
    </location>
</feature>
<feature type="domain" description="HNH nuclease" evidence="2">
    <location>
        <begin position="8"/>
        <end position="75"/>
    </location>
</feature>
<feature type="region of interest" description="Disordered" evidence="1">
    <location>
        <begin position="179"/>
        <end position="278"/>
    </location>
</feature>
<keyword evidence="4" id="KW-1185">Reference proteome</keyword>
<feature type="compositionally biased region" description="Acidic residues" evidence="1">
    <location>
        <begin position="248"/>
        <end position="278"/>
    </location>
</feature>
<name>A0A8H4KUW5_9HYPO</name>